<accession>A0AAJ0CXV1</accession>
<evidence type="ECO:0000313" key="8">
    <source>
        <dbReference type="EMBL" id="KAK2612962.1"/>
    </source>
</evidence>
<evidence type="ECO:0000256" key="3">
    <source>
        <dbReference type="ARBA" id="ARBA00022833"/>
    </source>
</evidence>
<evidence type="ECO:0000256" key="4">
    <source>
        <dbReference type="PIRNR" id="PIRNR023577"/>
    </source>
</evidence>
<reference evidence="8" key="1">
    <citation type="submission" date="2023-06" db="EMBL/GenBank/DDBJ databases">
        <title>Conoideocrella luteorostrata (Hypocreales: Clavicipitaceae), a potential biocontrol fungus for elongate hemlock scale in United States Christmas tree production areas.</title>
        <authorList>
            <person name="Barrett H."/>
            <person name="Lovett B."/>
            <person name="Macias A.M."/>
            <person name="Stajich J.E."/>
            <person name="Kasson M.T."/>
        </authorList>
    </citation>
    <scope>NUCLEOTIDE SEQUENCE</scope>
    <source>
        <strain evidence="8">ARSEF 14590</strain>
    </source>
</reference>
<dbReference type="Pfam" id="PF13445">
    <property type="entry name" value="zf-RING_UBOX"/>
    <property type="match status" value="1"/>
</dbReference>
<keyword evidence="3" id="KW-0862">Zinc</keyword>
<comment type="similarity">
    <text evidence="4">Belongs to the NOSIP family.</text>
</comment>
<dbReference type="PANTHER" id="PTHR13063:SF10">
    <property type="entry name" value="NITRIC OXIDE SYNTHASE-INTERACTING PROTEIN"/>
    <property type="match status" value="1"/>
</dbReference>
<dbReference type="InterPro" id="IPR027370">
    <property type="entry name" value="Znf-RING_euk"/>
</dbReference>
<comment type="subcellular location">
    <subcellularLocation>
        <location evidence="4">Nucleus</location>
    </subcellularLocation>
</comment>
<keyword evidence="2 5" id="KW-0863">Zinc-finger</keyword>
<sequence>MPSLYNSDLLRLRTYYRSCGQIASDSTDAFRALLLLGKRNTSRAVFTSHERDLAKANWSSTTARLNRDSFLPFGSCGLCLEIAREPVSCQLGDIFCRECALANILAQKKELKRAEKAGRQASEDAARVKAAKDNEDRQRAVQDFELTQAGLDTSGKSVPSDMIDAKHQVDASSHAGAKRKFALDEDELSRIATEDRAKARRAIDSEKAGKRTLPSFWTPSLTPDVRDDYLPDTNKKIKTIPICPTSMEGNQHAISMQKLVTIQFRQDTDQSNRNKHWSCPSCLKPLTNSSNPVMTQQCGHVLCLSCVKKFLIPPKKKTGSDLSEPEMPIICYVCDALVTGKPMKHDSSATQLPAGLVTLRSEGTGFSACGSNTVEKQGIGFQC</sequence>
<proteinExistence type="inferred from homology"/>
<dbReference type="Proteomes" id="UP001251528">
    <property type="component" value="Unassembled WGS sequence"/>
</dbReference>
<evidence type="ECO:0000256" key="2">
    <source>
        <dbReference type="ARBA" id="ARBA00022771"/>
    </source>
</evidence>
<dbReference type="GO" id="GO:0005634">
    <property type="term" value="C:nucleus"/>
    <property type="evidence" value="ECO:0007669"/>
    <property type="project" value="UniProtKB-SubCell"/>
</dbReference>
<dbReference type="GO" id="GO:0061630">
    <property type="term" value="F:ubiquitin protein ligase activity"/>
    <property type="evidence" value="ECO:0007669"/>
    <property type="project" value="InterPro"/>
</dbReference>
<feature type="domain" description="RING-type" evidence="7">
    <location>
        <begin position="279"/>
        <end position="335"/>
    </location>
</feature>
<dbReference type="InterPro" id="IPR001841">
    <property type="entry name" value="Znf_RING"/>
</dbReference>
<evidence type="ECO:0000256" key="1">
    <source>
        <dbReference type="ARBA" id="ARBA00022723"/>
    </source>
</evidence>
<dbReference type="GO" id="GO:0008270">
    <property type="term" value="F:zinc ion binding"/>
    <property type="evidence" value="ECO:0007669"/>
    <property type="project" value="UniProtKB-KW"/>
</dbReference>
<dbReference type="InterPro" id="IPR017907">
    <property type="entry name" value="Znf_RING_CS"/>
</dbReference>
<keyword evidence="4" id="KW-0539">Nucleus</keyword>
<dbReference type="EMBL" id="JASWJB010000010">
    <property type="protein sequence ID" value="KAK2612962.1"/>
    <property type="molecule type" value="Genomic_DNA"/>
</dbReference>
<keyword evidence="1" id="KW-0479">Metal-binding</keyword>
<evidence type="ECO:0000313" key="9">
    <source>
        <dbReference type="Proteomes" id="UP001251528"/>
    </source>
</evidence>
<gene>
    <name evidence="8" type="ORF">QQS21_001073</name>
</gene>
<feature type="region of interest" description="Disordered" evidence="6">
    <location>
        <begin position="117"/>
        <end position="137"/>
    </location>
</feature>
<dbReference type="SUPFAM" id="SSF57850">
    <property type="entry name" value="RING/U-box"/>
    <property type="match status" value="2"/>
</dbReference>
<dbReference type="InterPro" id="IPR013083">
    <property type="entry name" value="Znf_RING/FYVE/PHD"/>
</dbReference>
<dbReference type="InterPro" id="IPR016818">
    <property type="entry name" value="NOSIP"/>
</dbReference>
<comment type="caution">
    <text evidence="8">The sequence shown here is derived from an EMBL/GenBank/DDBJ whole genome shotgun (WGS) entry which is preliminary data.</text>
</comment>
<dbReference type="PANTHER" id="PTHR13063">
    <property type="entry name" value="ENOS INTERACTING PROTEIN"/>
    <property type="match status" value="1"/>
</dbReference>
<name>A0AAJ0CXV1_9HYPO</name>
<dbReference type="PIRSF" id="PIRSF023577">
    <property type="entry name" value="ENOS_interacting"/>
    <property type="match status" value="1"/>
</dbReference>
<evidence type="ECO:0000256" key="6">
    <source>
        <dbReference type="SAM" id="MobiDB-lite"/>
    </source>
</evidence>
<evidence type="ECO:0000259" key="7">
    <source>
        <dbReference type="PROSITE" id="PS50089"/>
    </source>
</evidence>
<organism evidence="8 9">
    <name type="scientific">Conoideocrella luteorostrata</name>
    <dbReference type="NCBI Taxonomy" id="1105319"/>
    <lineage>
        <taxon>Eukaryota</taxon>
        <taxon>Fungi</taxon>
        <taxon>Dikarya</taxon>
        <taxon>Ascomycota</taxon>
        <taxon>Pezizomycotina</taxon>
        <taxon>Sordariomycetes</taxon>
        <taxon>Hypocreomycetidae</taxon>
        <taxon>Hypocreales</taxon>
        <taxon>Clavicipitaceae</taxon>
        <taxon>Conoideocrella</taxon>
    </lineage>
</organism>
<dbReference type="PROSITE" id="PS50089">
    <property type="entry name" value="ZF_RING_2"/>
    <property type="match status" value="1"/>
</dbReference>
<dbReference type="AlphaFoldDB" id="A0AAJ0CXV1"/>
<dbReference type="PROSITE" id="PS00518">
    <property type="entry name" value="ZF_RING_1"/>
    <property type="match status" value="1"/>
</dbReference>
<evidence type="ECO:0000256" key="5">
    <source>
        <dbReference type="PROSITE-ProRule" id="PRU00175"/>
    </source>
</evidence>
<protein>
    <recommendedName>
        <fullName evidence="7">RING-type domain-containing protein</fullName>
    </recommendedName>
</protein>
<keyword evidence="9" id="KW-1185">Reference proteome</keyword>
<dbReference type="Gene3D" id="3.30.40.10">
    <property type="entry name" value="Zinc/RING finger domain, C3HC4 (zinc finger)"/>
    <property type="match status" value="2"/>
</dbReference>
<dbReference type="SMART" id="SM00184">
    <property type="entry name" value="RING"/>
    <property type="match status" value="1"/>
</dbReference>